<dbReference type="Proteomes" id="UP001175227">
    <property type="component" value="Unassembled WGS sequence"/>
</dbReference>
<protein>
    <submittedName>
        <fullName evidence="2">Uncharacterized protein</fullName>
    </submittedName>
</protein>
<name>A0AA39NUN7_9AGAR</name>
<evidence type="ECO:0000313" key="2">
    <source>
        <dbReference type="EMBL" id="KAK0472192.1"/>
    </source>
</evidence>
<reference evidence="2" key="1">
    <citation type="submission" date="2023-06" db="EMBL/GenBank/DDBJ databases">
        <authorList>
            <consortium name="Lawrence Berkeley National Laboratory"/>
            <person name="Ahrendt S."/>
            <person name="Sahu N."/>
            <person name="Indic B."/>
            <person name="Wong-Bajracharya J."/>
            <person name="Merenyi Z."/>
            <person name="Ke H.-M."/>
            <person name="Monk M."/>
            <person name="Kocsube S."/>
            <person name="Drula E."/>
            <person name="Lipzen A."/>
            <person name="Balint B."/>
            <person name="Henrissat B."/>
            <person name="Andreopoulos B."/>
            <person name="Martin F.M."/>
            <person name="Harder C.B."/>
            <person name="Rigling D."/>
            <person name="Ford K.L."/>
            <person name="Foster G.D."/>
            <person name="Pangilinan J."/>
            <person name="Papanicolaou A."/>
            <person name="Barry K."/>
            <person name="LaButti K."/>
            <person name="Viragh M."/>
            <person name="Koriabine M."/>
            <person name="Yan M."/>
            <person name="Riley R."/>
            <person name="Champramary S."/>
            <person name="Plett K.L."/>
            <person name="Tsai I.J."/>
            <person name="Slot J."/>
            <person name="Sipos G."/>
            <person name="Plett J."/>
            <person name="Nagy L.G."/>
            <person name="Grigoriev I.V."/>
        </authorList>
    </citation>
    <scope>NUCLEOTIDE SEQUENCE</scope>
    <source>
        <strain evidence="2">ICMP 16352</strain>
    </source>
</reference>
<proteinExistence type="predicted"/>
<evidence type="ECO:0000256" key="1">
    <source>
        <dbReference type="SAM" id="Phobius"/>
    </source>
</evidence>
<evidence type="ECO:0000313" key="3">
    <source>
        <dbReference type="Proteomes" id="UP001175227"/>
    </source>
</evidence>
<feature type="transmembrane region" description="Helical" evidence="1">
    <location>
        <begin position="20"/>
        <end position="41"/>
    </location>
</feature>
<keyword evidence="1" id="KW-1133">Transmembrane helix</keyword>
<gene>
    <name evidence="2" type="ORF">IW261DRAFT_1424584</name>
</gene>
<keyword evidence="3" id="KW-1185">Reference proteome</keyword>
<dbReference type="EMBL" id="JAUEPR010000043">
    <property type="protein sequence ID" value="KAK0472192.1"/>
    <property type="molecule type" value="Genomic_DNA"/>
</dbReference>
<comment type="caution">
    <text evidence="2">The sequence shown here is derived from an EMBL/GenBank/DDBJ whole genome shotgun (WGS) entry which is preliminary data.</text>
</comment>
<dbReference type="AlphaFoldDB" id="A0AA39NUN7"/>
<organism evidence="2 3">
    <name type="scientific">Armillaria novae-zelandiae</name>
    <dbReference type="NCBI Taxonomy" id="153914"/>
    <lineage>
        <taxon>Eukaryota</taxon>
        <taxon>Fungi</taxon>
        <taxon>Dikarya</taxon>
        <taxon>Basidiomycota</taxon>
        <taxon>Agaricomycotina</taxon>
        <taxon>Agaricomycetes</taxon>
        <taxon>Agaricomycetidae</taxon>
        <taxon>Agaricales</taxon>
        <taxon>Marasmiineae</taxon>
        <taxon>Physalacriaceae</taxon>
        <taxon>Armillaria</taxon>
    </lineage>
</organism>
<feature type="transmembrane region" description="Helical" evidence="1">
    <location>
        <begin position="164"/>
        <end position="182"/>
    </location>
</feature>
<keyword evidence="1" id="KW-0472">Membrane</keyword>
<sequence>MLLGLLVPDKDYGDFATSLAISWWSCVMLAALLAHNAGLFAPAPESASVLIQDLHTHFAQALEESVRIADYQGKVPAADEPRDSCRQKTTKPLNASLVGHLHAVTILPKLIMFCCYFSNRLLLKLASSEWKPESTNKDLSLVGNSLLVWISWFRSHYCHKFMNLFGRVVYTLVLYLAASGAYDMVPTYE</sequence>
<accession>A0AA39NUN7</accession>
<keyword evidence="1" id="KW-0812">Transmembrane</keyword>